<keyword evidence="1" id="KW-1133">Transmembrane helix</keyword>
<evidence type="ECO:0000313" key="2">
    <source>
        <dbReference type="EMBL" id="QFZ72444.1"/>
    </source>
</evidence>
<feature type="transmembrane region" description="Helical" evidence="1">
    <location>
        <begin position="148"/>
        <end position="168"/>
    </location>
</feature>
<gene>
    <name evidence="2" type="ORF">GFH48_03475</name>
</gene>
<feature type="transmembrane region" description="Helical" evidence="1">
    <location>
        <begin position="21"/>
        <end position="43"/>
    </location>
</feature>
<feature type="transmembrane region" description="Helical" evidence="1">
    <location>
        <begin position="98"/>
        <end position="119"/>
    </location>
</feature>
<proteinExistence type="predicted"/>
<reference evidence="2 3" key="1">
    <citation type="submission" date="2019-10" db="EMBL/GenBank/DDBJ databases">
        <title>A novel species.</title>
        <authorList>
            <person name="Gao J."/>
        </authorList>
    </citation>
    <scope>NUCLEOTIDE SEQUENCE [LARGE SCALE GENOMIC DNA]</scope>
    <source>
        <strain evidence="2 3">QMT-28</strain>
    </source>
</reference>
<dbReference type="PANTHER" id="PTHR37314:SF4">
    <property type="entry name" value="UPF0700 TRANSMEMBRANE PROTEIN YOAK"/>
    <property type="match status" value="1"/>
</dbReference>
<dbReference type="RefSeq" id="WP_153286813.1">
    <property type="nucleotide sequence ID" value="NZ_CP045643.1"/>
</dbReference>
<feature type="transmembrane region" description="Helical" evidence="1">
    <location>
        <begin position="204"/>
        <end position="222"/>
    </location>
</feature>
<protein>
    <submittedName>
        <fullName evidence="2">DUF1275 domain-containing protein</fullName>
    </submittedName>
</protein>
<name>A0A5Q0L6Q6_9ACTN</name>
<keyword evidence="1" id="KW-0812">Transmembrane</keyword>
<feature type="transmembrane region" description="Helical" evidence="1">
    <location>
        <begin position="63"/>
        <end position="86"/>
    </location>
</feature>
<evidence type="ECO:0000256" key="1">
    <source>
        <dbReference type="SAM" id="Phobius"/>
    </source>
</evidence>
<dbReference type="Pfam" id="PF06912">
    <property type="entry name" value="DUF1275"/>
    <property type="match status" value="1"/>
</dbReference>
<dbReference type="PANTHER" id="PTHR37314">
    <property type="entry name" value="SLR0142 PROTEIN"/>
    <property type="match status" value="1"/>
</dbReference>
<keyword evidence="1" id="KW-0472">Membrane</keyword>
<sequence>MALRASASGGRGWPGHARTAQFLLTLASGAVNAVSFLALGGVFTSVMTANSALLGLALGNGHLSLANLAGLAIAAYLVGAAAGSWITATSGPAPLTGVAGALLAESALLWALFAAWLFLDGAPGTTARGALLAVGATAMGCQSGSVRVVAGSSVTTAYITGALTGLVAQATVERKLQRHNALVILLLPVGAAVGGAAVRWARLLAPAIPAVLVTAALLVTVARRRSARGDGPPADA</sequence>
<organism evidence="2 3">
    <name type="scientific">Streptomyces fagopyri</name>
    <dbReference type="NCBI Taxonomy" id="2662397"/>
    <lineage>
        <taxon>Bacteria</taxon>
        <taxon>Bacillati</taxon>
        <taxon>Actinomycetota</taxon>
        <taxon>Actinomycetes</taxon>
        <taxon>Kitasatosporales</taxon>
        <taxon>Streptomycetaceae</taxon>
        <taxon>Streptomyces</taxon>
    </lineage>
</organism>
<dbReference type="InterPro" id="IPR010699">
    <property type="entry name" value="DUF1275"/>
</dbReference>
<dbReference type="Proteomes" id="UP000326179">
    <property type="component" value="Chromosome"/>
</dbReference>
<dbReference type="KEGG" id="sfy:GFH48_03475"/>
<keyword evidence="3" id="KW-1185">Reference proteome</keyword>
<feature type="transmembrane region" description="Helical" evidence="1">
    <location>
        <begin position="180"/>
        <end position="198"/>
    </location>
</feature>
<accession>A0A5Q0L6Q6</accession>
<evidence type="ECO:0000313" key="3">
    <source>
        <dbReference type="Proteomes" id="UP000326179"/>
    </source>
</evidence>
<dbReference type="EMBL" id="CP045643">
    <property type="protein sequence ID" value="QFZ72444.1"/>
    <property type="molecule type" value="Genomic_DNA"/>
</dbReference>
<dbReference type="AlphaFoldDB" id="A0A5Q0L6Q6"/>